<name>A0A7W6GTW0_9RHOB</name>
<organism evidence="13 14">
    <name type="scientific">Sagittula marina</name>
    <dbReference type="NCBI Taxonomy" id="943940"/>
    <lineage>
        <taxon>Bacteria</taxon>
        <taxon>Pseudomonadati</taxon>
        <taxon>Pseudomonadota</taxon>
        <taxon>Alphaproteobacteria</taxon>
        <taxon>Rhodobacterales</taxon>
        <taxon>Roseobacteraceae</taxon>
        <taxon>Sagittula</taxon>
    </lineage>
</organism>
<evidence type="ECO:0000256" key="4">
    <source>
        <dbReference type="ARBA" id="ARBA00022842"/>
    </source>
</evidence>
<dbReference type="InterPro" id="IPR013785">
    <property type="entry name" value="Aldolase_TIM"/>
</dbReference>
<protein>
    <recommendedName>
        <fullName evidence="9">Thiamine-phosphate synthase</fullName>
        <shortName evidence="9">TP synthase</shortName>
        <shortName evidence="9">TPS</shortName>
        <ecNumber evidence="9">2.5.1.3</ecNumber>
    </recommendedName>
    <alternativeName>
        <fullName evidence="9">Thiamine-phosphate pyrophosphorylase</fullName>
        <shortName evidence="9">TMP pyrophosphorylase</shortName>
        <shortName evidence="9">TMP-PPase</shortName>
    </alternativeName>
</protein>
<dbReference type="RefSeq" id="WP_183968179.1">
    <property type="nucleotide sequence ID" value="NZ_BAABBZ010000058.1"/>
</dbReference>
<dbReference type="Proteomes" id="UP000541426">
    <property type="component" value="Unassembled WGS sequence"/>
</dbReference>
<evidence type="ECO:0000313" key="14">
    <source>
        <dbReference type="Proteomes" id="UP000541426"/>
    </source>
</evidence>
<dbReference type="NCBIfam" id="TIGR00693">
    <property type="entry name" value="thiE"/>
    <property type="match status" value="1"/>
</dbReference>
<evidence type="ECO:0000256" key="6">
    <source>
        <dbReference type="ARBA" id="ARBA00047334"/>
    </source>
</evidence>
<comment type="pathway">
    <text evidence="1 9 11">Cofactor biosynthesis; thiamine diphosphate biosynthesis; thiamine phosphate from 4-amino-2-methyl-5-diphosphomethylpyrimidine and 4-methyl-5-(2-phosphoethyl)-thiazole: step 1/1.</text>
</comment>
<dbReference type="SUPFAM" id="SSF51391">
    <property type="entry name" value="Thiamin phosphate synthase"/>
    <property type="match status" value="1"/>
</dbReference>
<dbReference type="PANTHER" id="PTHR20857:SF15">
    <property type="entry name" value="THIAMINE-PHOSPHATE SYNTHASE"/>
    <property type="match status" value="1"/>
</dbReference>
<feature type="binding site" evidence="9">
    <location>
        <position position="161"/>
    </location>
    <ligand>
        <name>2-[(2R,5Z)-2-carboxy-4-methylthiazol-5(2H)-ylidene]ethyl phosphate</name>
        <dbReference type="ChEBI" id="CHEBI:62899"/>
    </ligand>
</feature>
<evidence type="ECO:0000259" key="12">
    <source>
        <dbReference type="Pfam" id="PF02581"/>
    </source>
</evidence>
<comment type="catalytic activity">
    <reaction evidence="7 9 10">
        <text>2-(2-carboxy-4-methylthiazol-5-yl)ethyl phosphate + 4-amino-2-methyl-5-(diphosphooxymethyl)pyrimidine + 2 H(+) = thiamine phosphate + CO2 + diphosphate</text>
        <dbReference type="Rhea" id="RHEA:47848"/>
        <dbReference type="ChEBI" id="CHEBI:15378"/>
        <dbReference type="ChEBI" id="CHEBI:16526"/>
        <dbReference type="ChEBI" id="CHEBI:33019"/>
        <dbReference type="ChEBI" id="CHEBI:37575"/>
        <dbReference type="ChEBI" id="CHEBI:57841"/>
        <dbReference type="ChEBI" id="CHEBI:62890"/>
        <dbReference type="EC" id="2.5.1.3"/>
    </reaction>
</comment>
<keyword evidence="2 9" id="KW-0808">Transferase</keyword>
<dbReference type="InterPro" id="IPR036206">
    <property type="entry name" value="ThiamineP_synth_sf"/>
</dbReference>
<dbReference type="GO" id="GO:0000287">
    <property type="term" value="F:magnesium ion binding"/>
    <property type="evidence" value="ECO:0007669"/>
    <property type="project" value="UniProtKB-UniRule"/>
</dbReference>
<dbReference type="GO" id="GO:0009229">
    <property type="term" value="P:thiamine diphosphate biosynthetic process"/>
    <property type="evidence" value="ECO:0007669"/>
    <property type="project" value="UniProtKB-UniRule"/>
</dbReference>
<feature type="binding site" evidence="9">
    <location>
        <position position="66"/>
    </location>
    <ligand>
        <name>Mg(2+)</name>
        <dbReference type="ChEBI" id="CHEBI:18420"/>
    </ligand>
</feature>
<feature type="domain" description="Thiamine phosphate synthase/TenI" evidence="12">
    <location>
        <begin position="5"/>
        <end position="184"/>
    </location>
</feature>
<evidence type="ECO:0000256" key="3">
    <source>
        <dbReference type="ARBA" id="ARBA00022723"/>
    </source>
</evidence>
<dbReference type="EMBL" id="JACIEJ010000009">
    <property type="protein sequence ID" value="MBB3987197.1"/>
    <property type="molecule type" value="Genomic_DNA"/>
</dbReference>
<proteinExistence type="inferred from homology"/>
<feature type="binding site" evidence="9">
    <location>
        <begin position="33"/>
        <end position="37"/>
    </location>
    <ligand>
        <name>4-amino-2-methyl-5-(diphosphooxymethyl)pyrimidine</name>
        <dbReference type="ChEBI" id="CHEBI:57841"/>
    </ligand>
</feature>
<keyword evidence="5 9" id="KW-0784">Thiamine biosynthesis</keyword>
<comment type="caution">
    <text evidence="13">The sequence shown here is derived from an EMBL/GenBank/DDBJ whole genome shotgun (WGS) entry which is preliminary data.</text>
</comment>
<evidence type="ECO:0000256" key="11">
    <source>
        <dbReference type="RuleBase" id="RU004253"/>
    </source>
</evidence>
<evidence type="ECO:0000256" key="7">
    <source>
        <dbReference type="ARBA" id="ARBA00047851"/>
    </source>
</evidence>
<dbReference type="CDD" id="cd00564">
    <property type="entry name" value="TMP_TenI"/>
    <property type="match status" value="1"/>
</dbReference>
<reference evidence="13 14" key="1">
    <citation type="submission" date="2020-08" db="EMBL/GenBank/DDBJ databases">
        <title>Genomic Encyclopedia of Type Strains, Phase IV (KMG-IV): sequencing the most valuable type-strain genomes for metagenomic binning, comparative biology and taxonomic classification.</title>
        <authorList>
            <person name="Goeker M."/>
        </authorList>
    </citation>
    <scope>NUCLEOTIDE SEQUENCE [LARGE SCALE GENOMIC DNA]</scope>
    <source>
        <strain evidence="13 14">DSM 102235</strain>
    </source>
</reference>
<dbReference type="GO" id="GO:0009228">
    <property type="term" value="P:thiamine biosynthetic process"/>
    <property type="evidence" value="ECO:0007669"/>
    <property type="project" value="UniProtKB-KW"/>
</dbReference>
<accession>A0A7W6GTW0</accession>
<dbReference type="HAMAP" id="MF_00097">
    <property type="entry name" value="TMP_synthase"/>
    <property type="match status" value="1"/>
</dbReference>
<keyword evidence="3 9" id="KW-0479">Metal-binding</keyword>
<gene>
    <name evidence="9" type="primary">thiE</name>
    <name evidence="13" type="ORF">GGQ68_003543</name>
</gene>
<comment type="catalytic activity">
    <reaction evidence="8 9 10">
        <text>2-[(2R,5Z)-2-carboxy-4-methylthiazol-5(2H)-ylidene]ethyl phosphate + 4-amino-2-methyl-5-(diphosphooxymethyl)pyrimidine + 2 H(+) = thiamine phosphate + CO2 + diphosphate</text>
        <dbReference type="Rhea" id="RHEA:47844"/>
        <dbReference type="ChEBI" id="CHEBI:15378"/>
        <dbReference type="ChEBI" id="CHEBI:16526"/>
        <dbReference type="ChEBI" id="CHEBI:33019"/>
        <dbReference type="ChEBI" id="CHEBI:37575"/>
        <dbReference type="ChEBI" id="CHEBI:57841"/>
        <dbReference type="ChEBI" id="CHEBI:62899"/>
        <dbReference type="EC" id="2.5.1.3"/>
    </reaction>
</comment>
<dbReference type="GO" id="GO:0005737">
    <property type="term" value="C:cytoplasm"/>
    <property type="evidence" value="ECO:0007669"/>
    <property type="project" value="TreeGrafter"/>
</dbReference>
<keyword evidence="14" id="KW-1185">Reference proteome</keyword>
<dbReference type="Pfam" id="PF02581">
    <property type="entry name" value="TMP-TENI"/>
    <property type="match status" value="1"/>
</dbReference>
<dbReference type="EC" id="2.5.1.3" evidence="9"/>
<evidence type="ECO:0000256" key="8">
    <source>
        <dbReference type="ARBA" id="ARBA00047883"/>
    </source>
</evidence>
<feature type="binding site" evidence="9">
    <location>
        <position position="85"/>
    </location>
    <ligand>
        <name>Mg(2+)</name>
        <dbReference type="ChEBI" id="CHEBI:18420"/>
    </ligand>
</feature>
<dbReference type="GO" id="GO:0004789">
    <property type="term" value="F:thiamine-phosphate diphosphorylase activity"/>
    <property type="evidence" value="ECO:0007669"/>
    <property type="project" value="UniProtKB-UniRule"/>
</dbReference>
<evidence type="ECO:0000256" key="1">
    <source>
        <dbReference type="ARBA" id="ARBA00005165"/>
    </source>
</evidence>
<dbReference type="PANTHER" id="PTHR20857">
    <property type="entry name" value="THIAMINE-PHOSPHATE PYROPHOSPHORYLASE"/>
    <property type="match status" value="1"/>
</dbReference>
<evidence type="ECO:0000256" key="5">
    <source>
        <dbReference type="ARBA" id="ARBA00022977"/>
    </source>
</evidence>
<feature type="binding site" evidence="9">
    <location>
        <begin position="130"/>
        <end position="132"/>
    </location>
    <ligand>
        <name>2-[(2R,5Z)-2-carboxy-4-methylthiazol-5(2H)-ylidene]ethyl phosphate</name>
        <dbReference type="ChEBI" id="CHEBI:62899"/>
    </ligand>
</feature>
<comment type="catalytic activity">
    <reaction evidence="6 9 10">
        <text>4-methyl-5-(2-phosphooxyethyl)-thiazole + 4-amino-2-methyl-5-(diphosphooxymethyl)pyrimidine + H(+) = thiamine phosphate + diphosphate</text>
        <dbReference type="Rhea" id="RHEA:22328"/>
        <dbReference type="ChEBI" id="CHEBI:15378"/>
        <dbReference type="ChEBI" id="CHEBI:33019"/>
        <dbReference type="ChEBI" id="CHEBI:37575"/>
        <dbReference type="ChEBI" id="CHEBI:57841"/>
        <dbReference type="ChEBI" id="CHEBI:58296"/>
        <dbReference type="EC" id="2.5.1.3"/>
    </reaction>
</comment>
<dbReference type="UniPathway" id="UPA00060">
    <property type="reaction ID" value="UER00141"/>
</dbReference>
<comment type="similarity">
    <text evidence="9 10">Belongs to the thiamine-phosphate synthase family.</text>
</comment>
<sequence>MIPPLCFVTDAEAPWSMLEQAERAARGGALWVQLRHKTLADAAFADMAREMMDRLSPLGAKLIVNDRTEIARAIGAAGLHIGQSDGDPRAARARIGPQAILGLSIESAEQAAAVPPGCVDYLGVGPVRATASKPDHAPPLGWTGLADIVSRTALPCMAIGGLGPDDAAQVRRAGCAGMAVVSAISRATNPEAAAQTFVQNWNEP</sequence>
<feature type="binding site" evidence="9">
    <location>
        <position position="133"/>
    </location>
    <ligand>
        <name>4-amino-2-methyl-5-(diphosphooxymethyl)pyrimidine</name>
        <dbReference type="ChEBI" id="CHEBI:57841"/>
    </ligand>
</feature>
<dbReference type="InterPro" id="IPR034291">
    <property type="entry name" value="TMP_synthase"/>
</dbReference>
<keyword evidence="4 9" id="KW-0460">Magnesium</keyword>
<evidence type="ECO:0000256" key="9">
    <source>
        <dbReference type="HAMAP-Rule" id="MF_00097"/>
    </source>
</evidence>
<comment type="cofactor">
    <cofactor evidence="9">
        <name>Mg(2+)</name>
        <dbReference type="ChEBI" id="CHEBI:18420"/>
    </cofactor>
    <text evidence="9">Binds 1 Mg(2+) ion per subunit.</text>
</comment>
<feature type="binding site" evidence="9">
    <location>
        <position position="104"/>
    </location>
    <ligand>
        <name>4-amino-2-methyl-5-(diphosphooxymethyl)pyrimidine</name>
        <dbReference type="ChEBI" id="CHEBI:57841"/>
    </ligand>
</feature>
<comment type="function">
    <text evidence="9">Condenses 4-methyl-5-(beta-hydroxyethyl)thiazole monophosphate (THZ-P) and 2-methyl-4-amino-5-hydroxymethyl pyrimidine pyrophosphate (HMP-PP) to form thiamine monophosphate (TMP).</text>
</comment>
<dbReference type="AlphaFoldDB" id="A0A7W6GTW0"/>
<dbReference type="InterPro" id="IPR022998">
    <property type="entry name" value="ThiamineP_synth_TenI"/>
</dbReference>
<feature type="binding site" evidence="9">
    <location>
        <position position="65"/>
    </location>
    <ligand>
        <name>4-amino-2-methyl-5-(diphosphooxymethyl)pyrimidine</name>
        <dbReference type="ChEBI" id="CHEBI:57841"/>
    </ligand>
</feature>
<evidence type="ECO:0000313" key="13">
    <source>
        <dbReference type="EMBL" id="MBB3987197.1"/>
    </source>
</evidence>
<evidence type="ECO:0000256" key="10">
    <source>
        <dbReference type="RuleBase" id="RU003826"/>
    </source>
</evidence>
<dbReference type="Gene3D" id="3.20.20.70">
    <property type="entry name" value="Aldolase class I"/>
    <property type="match status" value="1"/>
</dbReference>
<evidence type="ECO:0000256" key="2">
    <source>
        <dbReference type="ARBA" id="ARBA00022679"/>
    </source>
</evidence>
<feature type="binding site" evidence="9">
    <location>
        <begin position="181"/>
        <end position="182"/>
    </location>
    <ligand>
        <name>2-[(2R,5Z)-2-carboxy-4-methylthiazol-5(2H)-ylidene]ethyl phosphate</name>
        <dbReference type="ChEBI" id="CHEBI:62899"/>
    </ligand>
</feature>